<organism evidence="2 3">
    <name type="scientific">Orchesella dallaii</name>
    <dbReference type="NCBI Taxonomy" id="48710"/>
    <lineage>
        <taxon>Eukaryota</taxon>
        <taxon>Metazoa</taxon>
        <taxon>Ecdysozoa</taxon>
        <taxon>Arthropoda</taxon>
        <taxon>Hexapoda</taxon>
        <taxon>Collembola</taxon>
        <taxon>Entomobryomorpha</taxon>
        <taxon>Entomobryoidea</taxon>
        <taxon>Orchesellidae</taxon>
        <taxon>Orchesellinae</taxon>
        <taxon>Orchesella</taxon>
    </lineage>
</organism>
<keyword evidence="1" id="KW-0812">Transmembrane</keyword>
<keyword evidence="1" id="KW-1133">Transmembrane helix</keyword>
<evidence type="ECO:0000256" key="1">
    <source>
        <dbReference type="SAM" id="Phobius"/>
    </source>
</evidence>
<evidence type="ECO:0000313" key="3">
    <source>
        <dbReference type="Proteomes" id="UP001642540"/>
    </source>
</evidence>
<protein>
    <submittedName>
        <fullName evidence="2">Uncharacterized protein</fullName>
    </submittedName>
</protein>
<gene>
    <name evidence="2" type="ORF">ODALV1_LOCUS18651</name>
</gene>
<dbReference type="Proteomes" id="UP001642540">
    <property type="component" value="Unassembled WGS sequence"/>
</dbReference>
<dbReference type="EMBL" id="CAXLJM020000061">
    <property type="protein sequence ID" value="CAL8119645.1"/>
    <property type="molecule type" value="Genomic_DNA"/>
</dbReference>
<evidence type="ECO:0000313" key="2">
    <source>
        <dbReference type="EMBL" id="CAL8119645.1"/>
    </source>
</evidence>
<feature type="transmembrane region" description="Helical" evidence="1">
    <location>
        <begin position="214"/>
        <end position="234"/>
    </location>
</feature>
<accession>A0ABP1R6A9</accession>
<keyword evidence="1" id="KW-0472">Membrane</keyword>
<sequence>MSGMNGLEIYKKLTRVVTSVESILVIMRLVIYAFFPPNLSKIMGSDTLVVDGTTWISRIYFGILIVQVTEASVLFGTTLKGKPGTVNKVCHYWTWLNLIWLILVMLQTIHVLPLEMTSSNYYSSLVLASAEFRCRSLAAYVILKYKDKNWEYNLHPIAASSTTLAITAGEDVEDTSSSPSPNSESIVCIWILNFLYNNMNPLIWIPTWNNAAETFVMGGLIWEAITTILMVYATRHVMIIKSYKDYFF</sequence>
<comment type="caution">
    <text evidence="2">The sequence shown here is derived from an EMBL/GenBank/DDBJ whole genome shotgun (WGS) entry which is preliminary data.</text>
</comment>
<feature type="transmembrane region" description="Helical" evidence="1">
    <location>
        <begin position="55"/>
        <end position="77"/>
    </location>
</feature>
<reference evidence="2 3" key="1">
    <citation type="submission" date="2024-08" db="EMBL/GenBank/DDBJ databases">
        <authorList>
            <person name="Cucini C."/>
            <person name="Frati F."/>
        </authorList>
    </citation>
    <scope>NUCLEOTIDE SEQUENCE [LARGE SCALE GENOMIC DNA]</scope>
</reference>
<proteinExistence type="predicted"/>
<keyword evidence="3" id="KW-1185">Reference proteome</keyword>
<feature type="transmembrane region" description="Helical" evidence="1">
    <location>
        <begin position="12"/>
        <end position="35"/>
    </location>
</feature>
<feature type="transmembrane region" description="Helical" evidence="1">
    <location>
        <begin position="89"/>
        <end position="109"/>
    </location>
</feature>
<name>A0ABP1R6A9_9HEXA</name>